<accession>A0A3R7KKV8</accession>
<feature type="region of interest" description="Disordered" evidence="1">
    <location>
        <begin position="291"/>
        <end position="322"/>
    </location>
</feature>
<dbReference type="Proteomes" id="UP000284403">
    <property type="component" value="Unassembled WGS sequence"/>
</dbReference>
<protein>
    <recommendedName>
        <fullName evidence="4">Mucin-like glycoprotein</fullName>
    </recommendedName>
</protein>
<evidence type="ECO:0000313" key="2">
    <source>
        <dbReference type="EMBL" id="RNE96481.1"/>
    </source>
</evidence>
<dbReference type="EMBL" id="MKKU01001258">
    <property type="protein sequence ID" value="RNE96481.1"/>
    <property type="molecule type" value="Genomic_DNA"/>
</dbReference>
<evidence type="ECO:0000313" key="3">
    <source>
        <dbReference type="Proteomes" id="UP000284403"/>
    </source>
</evidence>
<keyword evidence="3" id="KW-1185">Reference proteome</keyword>
<dbReference type="RefSeq" id="XP_029223349.1">
    <property type="nucleotide sequence ID" value="XM_029376535.1"/>
</dbReference>
<comment type="caution">
    <text evidence="2">The sequence shown here is derived from an EMBL/GenBank/DDBJ whole genome shotgun (WGS) entry which is preliminary data.</text>
</comment>
<dbReference type="AlphaFoldDB" id="A0A3R7KKV8"/>
<evidence type="ECO:0000256" key="1">
    <source>
        <dbReference type="SAM" id="MobiDB-lite"/>
    </source>
</evidence>
<dbReference type="GeneID" id="40323336"/>
<gene>
    <name evidence="2" type="ORF">Tco025E_09725</name>
</gene>
<name>A0A3R7KKV8_9TRYP</name>
<sequence>MRLATANSVGDTCHGAGAVLGECLLGVAVQSLTPQPPDAAVQMRLGGLRAAIGDRVPQGACVTGWPPFFLLGNFSKKGKQAARPHRPRLWLREAHRWEVCRCCAAFMRVWLWSPAAAFLFVPSALPLPLSLFLPPAAPQPTKSAVPLPPLRPMAMTLTVRRRAVCALALLALLCASVCGATAAEAATKVSVEVSCPNTDGKLSWRVAGEKSPTWKECPQAVTGAGSIESAVTVSHALCFVAGSVYLGGFPNVKCPSPPTEGGGAAAFALSCTAAANSALHNLSKGETVAISPTENPLGESGDCELPNFNQPAAEVRSTSQPQ</sequence>
<reference evidence="2 3" key="1">
    <citation type="journal article" date="2018" name="BMC Genomics">
        <title>Genomic comparison of Trypanosoma conorhini and Trypanosoma rangeli to Trypanosoma cruzi strains of high and low virulence.</title>
        <authorList>
            <person name="Bradwell K.R."/>
            <person name="Koparde V.N."/>
            <person name="Matveyev A.V."/>
            <person name="Serrano M.G."/>
            <person name="Alves J.M."/>
            <person name="Parikh H."/>
            <person name="Huang B."/>
            <person name="Lee V."/>
            <person name="Espinosa-Alvarez O."/>
            <person name="Ortiz P.A."/>
            <person name="Costa-Martins A.G."/>
            <person name="Teixeira M.M."/>
            <person name="Buck G.A."/>
        </authorList>
    </citation>
    <scope>NUCLEOTIDE SEQUENCE [LARGE SCALE GENOMIC DNA]</scope>
    <source>
        <strain evidence="2 3">025E</strain>
    </source>
</reference>
<evidence type="ECO:0008006" key="4">
    <source>
        <dbReference type="Google" id="ProtNLM"/>
    </source>
</evidence>
<organism evidence="2 3">
    <name type="scientific">Trypanosoma conorhini</name>
    <dbReference type="NCBI Taxonomy" id="83891"/>
    <lineage>
        <taxon>Eukaryota</taxon>
        <taxon>Discoba</taxon>
        <taxon>Euglenozoa</taxon>
        <taxon>Kinetoplastea</taxon>
        <taxon>Metakinetoplastina</taxon>
        <taxon>Trypanosomatida</taxon>
        <taxon>Trypanosomatidae</taxon>
        <taxon>Trypanosoma</taxon>
    </lineage>
</organism>
<proteinExistence type="predicted"/>